<keyword evidence="1" id="KW-0732">Signal</keyword>
<reference evidence="2 3" key="1">
    <citation type="submission" date="2018-05" db="EMBL/GenBank/DDBJ databases">
        <title>Genomic Encyclopedia of Archaeal and Bacterial Type Strains, Phase II (KMG-II): from individual species to whole genera.</title>
        <authorList>
            <person name="Goeker M."/>
        </authorList>
    </citation>
    <scope>NUCLEOTIDE SEQUENCE [LARGE SCALE GENOMIC DNA]</scope>
    <source>
        <strain evidence="2 3">DSM 22637</strain>
    </source>
</reference>
<name>A0A316DHU9_9FLAO</name>
<dbReference type="InterPro" id="IPR026341">
    <property type="entry name" value="T9SS_type_B"/>
</dbReference>
<evidence type="ECO:0000256" key="1">
    <source>
        <dbReference type="SAM" id="SignalP"/>
    </source>
</evidence>
<evidence type="ECO:0000313" key="2">
    <source>
        <dbReference type="EMBL" id="PWK17741.1"/>
    </source>
</evidence>
<organism evidence="2 3">
    <name type="scientific">Xanthomarina spongicola</name>
    <dbReference type="NCBI Taxonomy" id="570520"/>
    <lineage>
        <taxon>Bacteria</taxon>
        <taxon>Pseudomonadati</taxon>
        <taxon>Bacteroidota</taxon>
        <taxon>Flavobacteriia</taxon>
        <taxon>Flavobacteriales</taxon>
        <taxon>Flavobacteriaceae</taxon>
        <taxon>Xanthomarina</taxon>
    </lineage>
</organism>
<keyword evidence="3" id="KW-1185">Reference proteome</keyword>
<feature type="chain" id="PRO_5016292054" evidence="1">
    <location>
        <begin position="19"/>
        <end position="776"/>
    </location>
</feature>
<feature type="signal peptide" evidence="1">
    <location>
        <begin position="1"/>
        <end position="18"/>
    </location>
</feature>
<accession>A0A316DHU9</accession>
<dbReference type="Pfam" id="PF13585">
    <property type="entry name" value="CHU_C"/>
    <property type="match status" value="1"/>
</dbReference>
<sequence length="776" mass="85697">MKPFLLFPFLLVSCVMFSQNVTTDSRTYTAQQLIEDILIDSNCITDVVVTNVLGGDFSGTDESYGYFEANGSAFPFQEGVVLSTGKLVNVQGPNSSLSDDDAPGWVGDADLEYVLNESNTLNATILEFNFKAVADQISFRYLFASEEYQEGNSNTCQYSDLFGFLIRKEDETRYENIAVVPGTMTPVKVTTVHSGIPGACDPINETYFGSWNDVTAPINFNGQTAILTATANVIPNETYHVKLVIADEQNYRYDSAVFLEAGSFQLNTDLGPNLLIDYNTALCPTETVLLDANQPGINTYKWFRNGVEILFETNPTYLVTDAGTYNVEVIIDGTCISYGEIIIEIATDPIVFNTTLISCDYNLDGFTTYNLYDAEADITNGDSNLNLENFFLTQAQAESGVSPIPTPTSFDNTSLNQIVYARVSNANGCISIAEVTLDFANNSIMLPSYDACDEDINDGIISFNLNDISDFIISQSNVPNSASVIFYNSQNELENQENALSGTYENIDNPYLETLFVQITDNGLCYAYSNINLAVFPFPELVPDEESTYCLNTYPETISLEAGILNGLPSDFTYQWLLDGIDLMQNSEQILINETGVYTVIVTNNDGCSSTRTITVFPSNIATIEDVFVTEASNNNTITINVSGEGDYEYALDNGFFQNSNTFSNVSPGYHTVHIQDKNGCGIVSEDVSVLGFPKFFTPNGDGYNDFWNPIGLDYLETNVIIKVFNRYGKLIKELSAFGSGWDGTFNGNLLPSDDYWFVITLTDGKEYRGHFSLKR</sequence>
<dbReference type="Gene3D" id="2.60.40.10">
    <property type="entry name" value="Immunoglobulins"/>
    <property type="match status" value="1"/>
</dbReference>
<dbReference type="EMBL" id="QGGP01000007">
    <property type="protein sequence ID" value="PWK17741.1"/>
    <property type="molecule type" value="Genomic_DNA"/>
</dbReference>
<dbReference type="NCBIfam" id="TIGR04131">
    <property type="entry name" value="Bac_Flav_CTERM"/>
    <property type="match status" value="1"/>
</dbReference>
<dbReference type="InterPro" id="IPR049804">
    <property type="entry name" value="Choice_anch_L"/>
</dbReference>
<comment type="caution">
    <text evidence="2">The sequence shown here is derived from an EMBL/GenBank/DDBJ whole genome shotgun (WGS) entry which is preliminary data.</text>
</comment>
<proteinExistence type="predicted"/>
<dbReference type="OrthoDB" id="9765926at2"/>
<protein>
    <submittedName>
        <fullName evidence="2">Gliding motility-associated-like protein</fullName>
    </submittedName>
</protein>
<dbReference type="InterPro" id="IPR013783">
    <property type="entry name" value="Ig-like_fold"/>
</dbReference>
<dbReference type="Proteomes" id="UP000245430">
    <property type="component" value="Unassembled WGS sequence"/>
</dbReference>
<gene>
    <name evidence="2" type="ORF">LX78_02532</name>
</gene>
<dbReference type="NCBIfam" id="NF038133">
    <property type="entry name" value="choice_anch_L"/>
    <property type="match status" value="1"/>
</dbReference>
<dbReference type="RefSeq" id="WP_109683008.1">
    <property type="nucleotide sequence ID" value="NZ_QGGP01000007.1"/>
</dbReference>
<evidence type="ECO:0000313" key="3">
    <source>
        <dbReference type="Proteomes" id="UP000245430"/>
    </source>
</evidence>
<dbReference type="AlphaFoldDB" id="A0A316DHU9"/>